<evidence type="ECO:0000313" key="3">
    <source>
        <dbReference type="Proteomes" id="UP000781958"/>
    </source>
</evidence>
<dbReference type="Gene3D" id="3.90.550.10">
    <property type="entry name" value="Spore Coat Polysaccharide Biosynthesis Protein SpsA, Chain A"/>
    <property type="match status" value="1"/>
</dbReference>
<keyword evidence="3" id="KW-1185">Reference proteome</keyword>
<feature type="domain" description="Glycosyltransferase 2-like" evidence="1">
    <location>
        <begin position="10"/>
        <end position="138"/>
    </location>
</feature>
<dbReference type="EMBL" id="JAGINP010000015">
    <property type="protein sequence ID" value="MBP2294381.1"/>
    <property type="molecule type" value="Genomic_DNA"/>
</dbReference>
<evidence type="ECO:0000313" key="2">
    <source>
        <dbReference type="EMBL" id="MBP2294381.1"/>
    </source>
</evidence>
<dbReference type="Proteomes" id="UP000781958">
    <property type="component" value="Unassembled WGS sequence"/>
</dbReference>
<dbReference type="CDD" id="cd00761">
    <property type="entry name" value="Glyco_tranf_GTA_type"/>
    <property type="match status" value="1"/>
</dbReference>
<reference evidence="2 3" key="1">
    <citation type="submission" date="2021-03" db="EMBL/GenBank/DDBJ databases">
        <title>Genomic Encyclopedia of Type Strains, Phase III (KMG-III): the genomes of soil and plant-associated and newly described type strains.</title>
        <authorList>
            <person name="Whitman W."/>
        </authorList>
    </citation>
    <scope>NUCLEOTIDE SEQUENCE [LARGE SCALE GENOMIC DNA]</scope>
    <source>
        <strain evidence="2 3">IMMIB AFH-6</strain>
    </source>
</reference>
<evidence type="ECO:0000259" key="1">
    <source>
        <dbReference type="Pfam" id="PF00535"/>
    </source>
</evidence>
<proteinExistence type="predicted"/>
<dbReference type="RefSeq" id="WP_209768555.1">
    <property type="nucleotide sequence ID" value="NZ_JAGINP010000015.1"/>
</dbReference>
<name>A0ABS4SP95_9PROT</name>
<dbReference type="SUPFAM" id="SSF53448">
    <property type="entry name" value="Nucleotide-diphospho-sugar transferases"/>
    <property type="match status" value="1"/>
</dbReference>
<dbReference type="Pfam" id="PF00535">
    <property type="entry name" value="Glycos_transf_2"/>
    <property type="match status" value="1"/>
</dbReference>
<protein>
    <recommendedName>
        <fullName evidence="1">Glycosyltransferase 2-like domain-containing protein</fullName>
    </recommendedName>
</protein>
<sequence>MPNDNHTIDVIVRFHDASKGETLLRALFCLHGQTHPAVQPILVLQGFSNDDVQAVERLVSRFAWNERHRRPIVHNYVPPAPGDHRSRLINEGFRIGTGRYIAILDYDDVIYSHAYTHLIGRLQASEAAIAFGRIAVKHVMPLKHYEFVLATTRNNFKGSGLSDLFLDNFCPIHSFVLDRSKIAAEDLRFDETMTRLEDYDFLLRTCAKYPADFEGLDRFVGTYYWRIDGSNTVQSYGPGAEENRRQWREAQEKIRTLKEELGLLGARGLVAAPE</sequence>
<dbReference type="InterPro" id="IPR001173">
    <property type="entry name" value="Glyco_trans_2-like"/>
</dbReference>
<accession>A0ABS4SP95</accession>
<gene>
    <name evidence="2" type="ORF">J2851_004170</name>
</gene>
<organism evidence="2 3">
    <name type="scientific">Azospirillum rugosum</name>
    <dbReference type="NCBI Taxonomy" id="416170"/>
    <lineage>
        <taxon>Bacteria</taxon>
        <taxon>Pseudomonadati</taxon>
        <taxon>Pseudomonadota</taxon>
        <taxon>Alphaproteobacteria</taxon>
        <taxon>Rhodospirillales</taxon>
        <taxon>Azospirillaceae</taxon>
        <taxon>Azospirillum</taxon>
    </lineage>
</organism>
<dbReference type="InterPro" id="IPR029044">
    <property type="entry name" value="Nucleotide-diphossugar_trans"/>
</dbReference>
<comment type="caution">
    <text evidence="2">The sequence shown here is derived from an EMBL/GenBank/DDBJ whole genome shotgun (WGS) entry which is preliminary data.</text>
</comment>